<evidence type="ECO:0000256" key="1">
    <source>
        <dbReference type="SAM" id="Phobius"/>
    </source>
</evidence>
<evidence type="ECO:0000313" key="2">
    <source>
        <dbReference type="EMBL" id="GIL37937.1"/>
    </source>
</evidence>
<dbReference type="AlphaFoldDB" id="A0A8S8X9G0"/>
<dbReference type="RefSeq" id="WP_420240843.1">
    <property type="nucleotide sequence ID" value="NZ_BOPV01000001.1"/>
</dbReference>
<dbReference type="Pfam" id="PF07330">
    <property type="entry name" value="DUF1467"/>
    <property type="match status" value="1"/>
</dbReference>
<reference evidence="2" key="1">
    <citation type="submission" date="2021-02" db="EMBL/GenBank/DDBJ databases">
        <title>Genome sequence of Rhodospirillales sp. strain TMPK1 isolated from soil.</title>
        <authorList>
            <person name="Nakai R."/>
            <person name="Kusada H."/>
            <person name="Tamaki H."/>
        </authorList>
    </citation>
    <scope>NUCLEOTIDE SEQUENCE</scope>
    <source>
        <strain evidence="2">TMPK1</strain>
    </source>
</reference>
<name>A0A8S8X9G0_9PROT</name>
<evidence type="ECO:0008006" key="4">
    <source>
        <dbReference type="Google" id="ProtNLM"/>
    </source>
</evidence>
<keyword evidence="1" id="KW-0472">Membrane</keyword>
<protein>
    <recommendedName>
        <fullName evidence="4">DUF1467 domain-containing protein</fullName>
    </recommendedName>
</protein>
<keyword evidence="1" id="KW-0812">Transmembrane</keyword>
<organism evidence="2 3">
    <name type="scientific">Roseiterribacter gracilis</name>
    <dbReference type="NCBI Taxonomy" id="2812848"/>
    <lineage>
        <taxon>Bacteria</taxon>
        <taxon>Pseudomonadati</taxon>
        <taxon>Pseudomonadota</taxon>
        <taxon>Alphaproteobacteria</taxon>
        <taxon>Rhodospirillales</taxon>
        <taxon>Roseiterribacteraceae</taxon>
        <taxon>Roseiterribacter</taxon>
    </lineage>
</organism>
<keyword evidence="1" id="KW-1133">Transmembrane helix</keyword>
<dbReference type="InterPro" id="IPR009935">
    <property type="entry name" value="DUF1467"/>
</dbReference>
<evidence type="ECO:0000313" key="3">
    <source>
        <dbReference type="Proteomes" id="UP000681075"/>
    </source>
</evidence>
<gene>
    <name evidence="2" type="ORF">TMPK1_01740</name>
</gene>
<feature type="transmembrane region" description="Helical" evidence="1">
    <location>
        <begin position="7"/>
        <end position="26"/>
    </location>
</feature>
<dbReference type="Proteomes" id="UP000681075">
    <property type="component" value="Unassembled WGS sequence"/>
</dbReference>
<dbReference type="EMBL" id="BOPV01000001">
    <property type="protein sequence ID" value="GIL37937.1"/>
    <property type="molecule type" value="Genomic_DNA"/>
</dbReference>
<comment type="caution">
    <text evidence="2">The sequence shown here is derived from an EMBL/GenBank/DDBJ whole genome shotgun (WGS) entry which is preliminary data.</text>
</comment>
<keyword evidence="3" id="KW-1185">Reference proteome</keyword>
<sequence length="82" mass="9288">MPIATGFAMYFVIWWISLFLVLPWRAEPEAAPVEGHASSAPRNPHLVKKLLVNTALAAVLWLLVYALVHSGWISFRDMVRDE</sequence>
<proteinExistence type="predicted"/>
<feature type="transmembrane region" description="Helical" evidence="1">
    <location>
        <begin position="46"/>
        <end position="68"/>
    </location>
</feature>
<accession>A0A8S8X9G0</accession>